<evidence type="ECO:0000256" key="1">
    <source>
        <dbReference type="SAM" id="MobiDB-lite"/>
    </source>
</evidence>
<dbReference type="EMBL" id="MU863878">
    <property type="protein sequence ID" value="KAK4205038.1"/>
    <property type="molecule type" value="Genomic_DNA"/>
</dbReference>
<name>A0AAN6XQF3_9PEZI</name>
<reference evidence="2" key="1">
    <citation type="journal article" date="2023" name="Mol. Phylogenet. Evol.">
        <title>Genome-scale phylogeny and comparative genomics of the fungal order Sordariales.</title>
        <authorList>
            <person name="Hensen N."/>
            <person name="Bonometti L."/>
            <person name="Westerberg I."/>
            <person name="Brannstrom I.O."/>
            <person name="Guillou S."/>
            <person name="Cros-Aarteil S."/>
            <person name="Calhoun S."/>
            <person name="Haridas S."/>
            <person name="Kuo A."/>
            <person name="Mondo S."/>
            <person name="Pangilinan J."/>
            <person name="Riley R."/>
            <person name="LaButti K."/>
            <person name="Andreopoulos B."/>
            <person name="Lipzen A."/>
            <person name="Chen C."/>
            <person name="Yan M."/>
            <person name="Daum C."/>
            <person name="Ng V."/>
            <person name="Clum A."/>
            <person name="Steindorff A."/>
            <person name="Ohm R.A."/>
            <person name="Martin F."/>
            <person name="Silar P."/>
            <person name="Natvig D.O."/>
            <person name="Lalanne C."/>
            <person name="Gautier V."/>
            <person name="Ament-Velasquez S.L."/>
            <person name="Kruys A."/>
            <person name="Hutchinson M.I."/>
            <person name="Powell A.J."/>
            <person name="Barry K."/>
            <person name="Miller A.N."/>
            <person name="Grigoriev I.V."/>
            <person name="Debuchy R."/>
            <person name="Gladieux P."/>
            <person name="Hiltunen Thoren M."/>
            <person name="Johannesson H."/>
        </authorList>
    </citation>
    <scope>NUCLEOTIDE SEQUENCE</scope>
    <source>
        <strain evidence="2">CBS 315.58</strain>
    </source>
</reference>
<reference evidence="2" key="2">
    <citation type="submission" date="2023-05" db="EMBL/GenBank/DDBJ databases">
        <authorList>
            <consortium name="Lawrence Berkeley National Laboratory"/>
            <person name="Steindorff A."/>
            <person name="Hensen N."/>
            <person name="Bonometti L."/>
            <person name="Westerberg I."/>
            <person name="Brannstrom I.O."/>
            <person name="Guillou S."/>
            <person name="Cros-Aarteil S."/>
            <person name="Calhoun S."/>
            <person name="Haridas S."/>
            <person name="Kuo A."/>
            <person name="Mondo S."/>
            <person name="Pangilinan J."/>
            <person name="Riley R."/>
            <person name="Labutti K."/>
            <person name="Andreopoulos B."/>
            <person name="Lipzen A."/>
            <person name="Chen C."/>
            <person name="Yanf M."/>
            <person name="Daum C."/>
            <person name="Ng V."/>
            <person name="Clum A."/>
            <person name="Ohm R."/>
            <person name="Martin F."/>
            <person name="Silar P."/>
            <person name="Natvig D."/>
            <person name="Lalanne C."/>
            <person name="Gautier V."/>
            <person name="Ament-Velasquez S.L."/>
            <person name="Kruys A."/>
            <person name="Hutchinson M.I."/>
            <person name="Powell A.J."/>
            <person name="Barry K."/>
            <person name="Miller A.N."/>
            <person name="Grigoriev I.V."/>
            <person name="Debuchy R."/>
            <person name="Gladieux P."/>
            <person name="Thoren M.H."/>
            <person name="Johannesson H."/>
        </authorList>
    </citation>
    <scope>NUCLEOTIDE SEQUENCE</scope>
    <source>
        <strain evidence="2">CBS 315.58</strain>
    </source>
</reference>
<dbReference type="AlphaFoldDB" id="A0AAN6XQF3"/>
<accession>A0AAN6XQF3</accession>
<comment type="caution">
    <text evidence="2">The sequence shown here is derived from an EMBL/GenBank/DDBJ whole genome shotgun (WGS) entry which is preliminary data.</text>
</comment>
<proteinExistence type="predicted"/>
<dbReference type="Proteomes" id="UP001303160">
    <property type="component" value="Unassembled WGS sequence"/>
</dbReference>
<feature type="compositionally biased region" description="Acidic residues" evidence="1">
    <location>
        <begin position="202"/>
        <end position="211"/>
    </location>
</feature>
<sequence>MAAPQALPFVDGPAFATLGDLEQYFGTRTVRMDTGIMEHIGFPQCFSEWRILVGDMYVAIKNGENIIDRTKPTPGLKPGRVGLAKKKVSAMTCEEVQRMSWDFLFAARNAQAGLLQEQPYIKVPKKEAYGSFTARWNALVECLKLSKAAVNSVMMPSAMSKLAASPAESLKQRQANNKTNENKGRKLAGLDPVQNEAADAGDPAEEDDNLDGDVAADNVNGDEMDSEIEGHGAAGAIDLANHNDVGINGQAEDMDAVGNVDVADNSEDAESSSEDIENMAEHFENIDHDAMDVDDPAEAEGERSPQNDWRFEEAQDYFVPHHPDPLAAARQMCQEQLVCQYQGSPAAGQIQLYPGFAVPQDRFQAPQQSLAVSHNIHVSAPHSYLVEARQGYLVEAGQNNAISAPREPNIPADIQPHAPMTNDQLQNFEERYFDFNLYEEDRHRLGAPMGHGVAHSNQV</sequence>
<evidence type="ECO:0000313" key="3">
    <source>
        <dbReference type="Proteomes" id="UP001303160"/>
    </source>
</evidence>
<organism evidence="2 3">
    <name type="scientific">Triangularia verruculosa</name>
    <dbReference type="NCBI Taxonomy" id="2587418"/>
    <lineage>
        <taxon>Eukaryota</taxon>
        <taxon>Fungi</taxon>
        <taxon>Dikarya</taxon>
        <taxon>Ascomycota</taxon>
        <taxon>Pezizomycotina</taxon>
        <taxon>Sordariomycetes</taxon>
        <taxon>Sordariomycetidae</taxon>
        <taxon>Sordariales</taxon>
        <taxon>Podosporaceae</taxon>
        <taxon>Triangularia</taxon>
    </lineage>
</organism>
<protein>
    <submittedName>
        <fullName evidence="2">Uncharacterized protein</fullName>
    </submittedName>
</protein>
<feature type="region of interest" description="Disordered" evidence="1">
    <location>
        <begin position="164"/>
        <end position="227"/>
    </location>
</feature>
<gene>
    <name evidence="2" type="ORF">QBC40DRAFT_249427</name>
</gene>
<evidence type="ECO:0000313" key="2">
    <source>
        <dbReference type="EMBL" id="KAK4205038.1"/>
    </source>
</evidence>
<keyword evidence="3" id="KW-1185">Reference proteome</keyword>